<accession>A0A2K8MB55</accession>
<keyword evidence="3" id="KW-0472">Membrane</keyword>
<feature type="domain" description="Outer membrane protein beta-barrel" evidence="6">
    <location>
        <begin position="5"/>
        <end position="202"/>
    </location>
</feature>
<feature type="signal peptide" evidence="5">
    <location>
        <begin position="1"/>
        <end position="20"/>
    </location>
</feature>
<dbReference type="InterPro" id="IPR011250">
    <property type="entry name" value="OMP/PagP_B-barrel"/>
</dbReference>
<dbReference type="SUPFAM" id="SSF56925">
    <property type="entry name" value="OMPA-like"/>
    <property type="match status" value="1"/>
</dbReference>
<comment type="subcellular location">
    <subcellularLocation>
        <location evidence="1">Membrane</location>
    </subcellularLocation>
</comment>
<dbReference type="Proteomes" id="UP000229081">
    <property type="component" value="Chromosome"/>
</dbReference>
<dbReference type="OrthoDB" id="9815357at2"/>
<dbReference type="InterPro" id="IPR051692">
    <property type="entry name" value="OMP-like"/>
</dbReference>
<dbReference type="KEGG" id="sphc:CVN68_03215"/>
<dbReference type="GO" id="GO:0016020">
    <property type="term" value="C:membrane"/>
    <property type="evidence" value="ECO:0007669"/>
    <property type="project" value="UniProtKB-SubCell"/>
</dbReference>
<proteinExistence type="inferred from homology"/>
<dbReference type="EMBL" id="CP024923">
    <property type="protein sequence ID" value="ATY31115.1"/>
    <property type="molecule type" value="Genomic_DNA"/>
</dbReference>
<evidence type="ECO:0000313" key="8">
    <source>
        <dbReference type="Proteomes" id="UP000229081"/>
    </source>
</evidence>
<dbReference type="Pfam" id="PF13505">
    <property type="entry name" value="OMP_b-brl"/>
    <property type="match status" value="1"/>
</dbReference>
<keyword evidence="2 5" id="KW-0732">Signal</keyword>
<dbReference type="RefSeq" id="WP_100280926.1">
    <property type="nucleotide sequence ID" value="NZ_CP024923.1"/>
</dbReference>
<dbReference type="Gene3D" id="2.40.160.20">
    <property type="match status" value="1"/>
</dbReference>
<evidence type="ECO:0000256" key="4">
    <source>
        <dbReference type="ARBA" id="ARBA00038306"/>
    </source>
</evidence>
<evidence type="ECO:0000313" key="7">
    <source>
        <dbReference type="EMBL" id="ATY31115.1"/>
    </source>
</evidence>
<dbReference type="AlphaFoldDB" id="A0A2K8MB55"/>
<gene>
    <name evidence="7" type="ORF">CVN68_03215</name>
</gene>
<feature type="chain" id="PRO_5014719968" description="Outer membrane protein beta-barrel domain-containing protein" evidence="5">
    <location>
        <begin position="21"/>
        <end position="202"/>
    </location>
</feature>
<dbReference type="InterPro" id="IPR027385">
    <property type="entry name" value="Beta-barrel_OMP"/>
</dbReference>
<evidence type="ECO:0000259" key="6">
    <source>
        <dbReference type="Pfam" id="PF13505"/>
    </source>
</evidence>
<evidence type="ECO:0000256" key="5">
    <source>
        <dbReference type="SAM" id="SignalP"/>
    </source>
</evidence>
<sequence>MKSICLLIGAMVVMPSAAVAQSREEVTLAGVKIGASIDYRWHDGDFQLPRIATKVDEKEGGIGYRGHVGYDAQIGKALLVGAEAGIGRGGKALIGSSTTGDYSLKPRWTWDVSGRVGVLPASNVLLYGRAGYSWLRVRETTDFRATNLKDLKSSSTEKGFLWGAGIEAAVTQGVSARAEYVRVNYRDGLTSSKIQLGMSLGF</sequence>
<reference evidence="7 8" key="1">
    <citation type="submission" date="2017-11" db="EMBL/GenBank/DDBJ databases">
        <title>Complete genome sequence of Sphingomonas sp. Strain Cra20, a psychrotolerant potential plant growth promoting rhizobacteria.</title>
        <authorList>
            <person name="Luo Y."/>
        </authorList>
    </citation>
    <scope>NUCLEOTIDE SEQUENCE [LARGE SCALE GENOMIC DNA]</scope>
    <source>
        <strain evidence="7 8">Cra20</strain>
    </source>
</reference>
<evidence type="ECO:0000256" key="1">
    <source>
        <dbReference type="ARBA" id="ARBA00004370"/>
    </source>
</evidence>
<dbReference type="PANTHER" id="PTHR34001:SF3">
    <property type="entry name" value="BLL7405 PROTEIN"/>
    <property type="match status" value="1"/>
</dbReference>
<protein>
    <recommendedName>
        <fullName evidence="6">Outer membrane protein beta-barrel domain-containing protein</fullName>
    </recommendedName>
</protein>
<dbReference type="PANTHER" id="PTHR34001">
    <property type="entry name" value="BLL7405 PROTEIN"/>
    <property type="match status" value="1"/>
</dbReference>
<keyword evidence="8" id="KW-1185">Reference proteome</keyword>
<organism evidence="7 8">
    <name type="scientific">Sphingomonas psychrotolerans</name>
    <dbReference type="NCBI Taxonomy" id="1327635"/>
    <lineage>
        <taxon>Bacteria</taxon>
        <taxon>Pseudomonadati</taxon>
        <taxon>Pseudomonadota</taxon>
        <taxon>Alphaproteobacteria</taxon>
        <taxon>Sphingomonadales</taxon>
        <taxon>Sphingomonadaceae</taxon>
        <taxon>Sphingomonas</taxon>
    </lineage>
</organism>
<comment type="similarity">
    <text evidence="4">Belongs to the Omp25/RopB family.</text>
</comment>
<name>A0A2K8MB55_9SPHN</name>
<evidence type="ECO:0000256" key="2">
    <source>
        <dbReference type="ARBA" id="ARBA00022729"/>
    </source>
</evidence>
<evidence type="ECO:0000256" key="3">
    <source>
        <dbReference type="ARBA" id="ARBA00023136"/>
    </source>
</evidence>